<dbReference type="Gene3D" id="3.20.20.105">
    <property type="entry name" value="Queuine tRNA-ribosyltransferase-like"/>
    <property type="match status" value="1"/>
</dbReference>
<organism evidence="2">
    <name type="scientific">Medioppia subpectinata</name>
    <dbReference type="NCBI Taxonomy" id="1979941"/>
    <lineage>
        <taxon>Eukaryota</taxon>
        <taxon>Metazoa</taxon>
        <taxon>Ecdysozoa</taxon>
        <taxon>Arthropoda</taxon>
        <taxon>Chelicerata</taxon>
        <taxon>Arachnida</taxon>
        <taxon>Acari</taxon>
        <taxon>Acariformes</taxon>
        <taxon>Sarcoptiformes</taxon>
        <taxon>Oribatida</taxon>
        <taxon>Brachypylina</taxon>
        <taxon>Oppioidea</taxon>
        <taxon>Oppiidae</taxon>
        <taxon>Medioppia</taxon>
    </lineage>
</organism>
<dbReference type="AlphaFoldDB" id="A0A7R9Q6P2"/>
<evidence type="ECO:0000313" key="2">
    <source>
        <dbReference type="EMBL" id="CAD7633031.1"/>
    </source>
</evidence>
<feature type="domain" description="tRNA-guanine(15) transglycosylase-like" evidence="1">
    <location>
        <begin position="6"/>
        <end position="204"/>
    </location>
</feature>
<gene>
    <name evidence="2" type="ORF">OSB1V03_LOCUS13430</name>
</gene>
<name>A0A7R9Q6P2_9ACAR</name>
<sequence>QLKSQNISILATIEGGLNPRARTKSAKESAAKTLVDGFVIDGFHTYGSQSDTQLDYVSVKPILHEIMEILPKDKPKILLGALSPKLIIKLIDSGIDVFDSSYASVMTEKGFALQEVIDVNGLKVTENSLDLNSKQFKEDFGVIGTHCQCYTCVNGFSRAYINHLLNASEMLAKVLLMFHNLHTFYHFFAQIRRLLDEDSFQQLLR</sequence>
<dbReference type="InterPro" id="IPR002616">
    <property type="entry name" value="tRNA_ribo_trans-like"/>
</dbReference>
<dbReference type="Pfam" id="PF01702">
    <property type="entry name" value="TGT"/>
    <property type="match status" value="1"/>
</dbReference>
<feature type="non-terminal residue" evidence="2">
    <location>
        <position position="1"/>
    </location>
</feature>
<dbReference type="SUPFAM" id="SSF51713">
    <property type="entry name" value="tRNA-guanine transglycosylase"/>
    <property type="match status" value="1"/>
</dbReference>
<evidence type="ECO:0000259" key="1">
    <source>
        <dbReference type="Pfam" id="PF01702"/>
    </source>
</evidence>
<evidence type="ECO:0000313" key="3">
    <source>
        <dbReference type="Proteomes" id="UP000759131"/>
    </source>
</evidence>
<dbReference type="EMBL" id="OC866566">
    <property type="protein sequence ID" value="CAD7633031.1"/>
    <property type="molecule type" value="Genomic_DNA"/>
</dbReference>
<dbReference type="Proteomes" id="UP000759131">
    <property type="component" value="Unassembled WGS sequence"/>
</dbReference>
<dbReference type="InterPro" id="IPR050852">
    <property type="entry name" value="Queuine_tRNA-ribosyltrfase"/>
</dbReference>
<dbReference type="NCBIfam" id="TIGR00449">
    <property type="entry name" value="tgt_general"/>
    <property type="match status" value="1"/>
</dbReference>
<proteinExistence type="predicted"/>
<dbReference type="InterPro" id="IPR036511">
    <property type="entry name" value="TGT-like_sf"/>
</dbReference>
<reference evidence="2" key="1">
    <citation type="submission" date="2020-11" db="EMBL/GenBank/DDBJ databases">
        <authorList>
            <person name="Tran Van P."/>
        </authorList>
    </citation>
    <scope>NUCLEOTIDE SEQUENCE</scope>
</reference>
<accession>A0A7R9Q6P2</accession>
<dbReference type="EMBL" id="CAJPIZ010011991">
    <property type="protein sequence ID" value="CAG2113461.1"/>
    <property type="molecule type" value="Genomic_DNA"/>
</dbReference>
<dbReference type="OrthoDB" id="27601at2759"/>
<keyword evidence="3" id="KW-1185">Reference proteome</keyword>
<dbReference type="PANTHER" id="PTHR46064:SF1">
    <property type="entry name" value="QUEUINE TRNA-RIBOSYLTRANSFERASE ACCESSORY SUBUNIT 2"/>
    <property type="match status" value="1"/>
</dbReference>
<dbReference type="GO" id="GO:0006400">
    <property type="term" value="P:tRNA modification"/>
    <property type="evidence" value="ECO:0007669"/>
    <property type="project" value="InterPro"/>
</dbReference>
<dbReference type="PANTHER" id="PTHR46064">
    <property type="entry name" value="QUEUINE TRNA-RIBOSYLTRANSFERASE ACCESSORY SUBUNIT 2"/>
    <property type="match status" value="1"/>
</dbReference>
<protein>
    <recommendedName>
        <fullName evidence="1">tRNA-guanine(15) transglycosylase-like domain-containing protein</fullName>
    </recommendedName>
</protein>